<dbReference type="NCBIfam" id="TIGR00763">
    <property type="entry name" value="lon"/>
    <property type="match status" value="1"/>
</dbReference>
<evidence type="ECO:0000256" key="2">
    <source>
        <dbReference type="ARBA" id="ARBA00022490"/>
    </source>
</evidence>
<comment type="induction">
    <text evidence="14">By heat shock.</text>
</comment>
<dbReference type="Pfam" id="PF00004">
    <property type="entry name" value="AAA"/>
    <property type="match status" value="1"/>
</dbReference>
<evidence type="ECO:0000256" key="11">
    <source>
        <dbReference type="ARBA" id="ARBA00066743"/>
    </source>
</evidence>
<comment type="subunit">
    <text evidence="14 15">Homohexamer. Organized in a ring with a central cavity.</text>
</comment>
<evidence type="ECO:0000256" key="10">
    <source>
        <dbReference type="ARBA" id="ARBA00053875"/>
    </source>
</evidence>
<dbReference type="InterPro" id="IPR003111">
    <property type="entry name" value="Lon_prtase_N"/>
</dbReference>
<dbReference type="InterPro" id="IPR020568">
    <property type="entry name" value="Ribosomal_Su5_D2-typ_SF"/>
</dbReference>
<comment type="similarity">
    <text evidence="14 15 18 19">Belongs to the peptidase S16 family.</text>
</comment>
<evidence type="ECO:0000256" key="6">
    <source>
        <dbReference type="ARBA" id="ARBA00022825"/>
    </source>
</evidence>
<dbReference type="PANTHER" id="PTHR10046">
    <property type="entry name" value="ATP DEPENDENT LON PROTEASE FAMILY MEMBER"/>
    <property type="match status" value="1"/>
</dbReference>
<dbReference type="InterPro" id="IPR003959">
    <property type="entry name" value="ATPase_AAA_core"/>
</dbReference>
<dbReference type="InterPro" id="IPR008268">
    <property type="entry name" value="Peptidase_S16_AS"/>
</dbReference>
<dbReference type="PRINTS" id="PR00830">
    <property type="entry name" value="ENDOLAPTASE"/>
</dbReference>
<feature type="active site" evidence="14 16">
    <location>
        <position position="688"/>
    </location>
</feature>
<dbReference type="Pfam" id="PF02190">
    <property type="entry name" value="LON_substr_bdg"/>
    <property type="match status" value="1"/>
</dbReference>
<dbReference type="GO" id="GO:0034605">
    <property type="term" value="P:cellular response to heat"/>
    <property type="evidence" value="ECO:0007669"/>
    <property type="project" value="UniProtKB-UniRule"/>
</dbReference>
<dbReference type="AlphaFoldDB" id="A0A3A9AUC1"/>
<dbReference type="InterPro" id="IPR014721">
    <property type="entry name" value="Ribsml_uS5_D2-typ_fold_subgr"/>
</dbReference>
<evidence type="ECO:0000256" key="12">
    <source>
        <dbReference type="ARBA" id="ARBA00071934"/>
    </source>
</evidence>
<dbReference type="SMART" id="SM00382">
    <property type="entry name" value="AAA"/>
    <property type="match status" value="1"/>
</dbReference>
<dbReference type="InterPro" id="IPR046336">
    <property type="entry name" value="Lon_prtase_N_sf"/>
</dbReference>
<evidence type="ECO:0000256" key="9">
    <source>
        <dbReference type="ARBA" id="ARBA00050665"/>
    </source>
</evidence>
<feature type="binding site" evidence="14 17">
    <location>
        <begin position="358"/>
        <end position="365"/>
    </location>
    <ligand>
        <name>ATP</name>
        <dbReference type="ChEBI" id="CHEBI:30616"/>
    </ligand>
</feature>
<keyword evidence="5 14" id="KW-0378">Hydrolase</keyword>
<reference evidence="22 23" key="1">
    <citation type="submission" date="2018-09" db="EMBL/GenBank/DDBJ databases">
        <title>Murine metabolic-syndrome-specific gut microbial biobank.</title>
        <authorList>
            <person name="Liu C."/>
        </authorList>
    </citation>
    <scope>NUCLEOTIDE SEQUENCE [LARGE SCALE GENOMIC DNA]</scope>
    <source>
        <strain evidence="22 23">0.1xD8-82</strain>
    </source>
</reference>
<keyword evidence="4 14" id="KW-0547">Nucleotide-binding</keyword>
<dbReference type="InterPro" id="IPR054594">
    <property type="entry name" value="Lon_lid"/>
</dbReference>
<keyword evidence="3 14" id="KW-0645">Protease</keyword>
<dbReference type="GO" id="GO:0016887">
    <property type="term" value="F:ATP hydrolysis activity"/>
    <property type="evidence" value="ECO:0007669"/>
    <property type="project" value="UniProtKB-UniRule"/>
</dbReference>
<evidence type="ECO:0000256" key="13">
    <source>
        <dbReference type="ARBA" id="ARBA00082722"/>
    </source>
</evidence>
<protein>
    <recommendedName>
        <fullName evidence="12 14">Lon protease</fullName>
        <ecNumber evidence="11 14">3.4.21.53</ecNumber>
    </recommendedName>
    <alternativeName>
        <fullName evidence="13 14">ATP-dependent protease La</fullName>
    </alternativeName>
</protein>
<evidence type="ECO:0000256" key="15">
    <source>
        <dbReference type="PIRNR" id="PIRNR001174"/>
    </source>
</evidence>
<dbReference type="InterPro" id="IPR027543">
    <property type="entry name" value="Lon_bac"/>
</dbReference>
<evidence type="ECO:0000256" key="14">
    <source>
        <dbReference type="HAMAP-Rule" id="MF_01973"/>
    </source>
</evidence>
<dbReference type="OrthoDB" id="9803599at2"/>
<evidence type="ECO:0000259" key="20">
    <source>
        <dbReference type="PROSITE" id="PS51786"/>
    </source>
</evidence>
<dbReference type="HAMAP" id="MF_01973">
    <property type="entry name" value="lon_bact"/>
    <property type="match status" value="1"/>
</dbReference>
<dbReference type="PROSITE" id="PS51787">
    <property type="entry name" value="LON_N"/>
    <property type="match status" value="1"/>
</dbReference>
<keyword evidence="6 14" id="KW-0720">Serine protease</keyword>
<keyword evidence="8 14" id="KW-0346">Stress response</keyword>
<evidence type="ECO:0000259" key="21">
    <source>
        <dbReference type="PROSITE" id="PS51787"/>
    </source>
</evidence>
<dbReference type="GO" id="GO:0006515">
    <property type="term" value="P:protein quality control for misfolded or incompletely synthesized proteins"/>
    <property type="evidence" value="ECO:0007669"/>
    <property type="project" value="UniProtKB-UniRule"/>
</dbReference>
<dbReference type="PIRSF" id="PIRSF001174">
    <property type="entry name" value="Lon_proteas"/>
    <property type="match status" value="1"/>
</dbReference>
<feature type="domain" description="Lon proteolytic" evidence="20">
    <location>
        <begin position="601"/>
        <end position="781"/>
    </location>
</feature>
<dbReference type="GO" id="GO:0005524">
    <property type="term" value="F:ATP binding"/>
    <property type="evidence" value="ECO:0007669"/>
    <property type="project" value="UniProtKB-UniRule"/>
</dbReference>
<dbReference type="Pfam" id="PF05362">
    <property type="entry name" value="Lon_C"/>
    <property type="match status" value="1"/>
</dbReference>
<keyword evidence="7 14" id="KW-0067">ATP-binding</keyword>
<dbReference type="Gene3D" id="1.10.8.60">
    <property type="match status" value="1"/>
</dbReference>
<gene>
    <name evidence="14 22" type="primary">lon</name>
    <name evidence="22" type="ORF">D7V94_16195</name>
</gene>
<evidence type="ECO:0000256" key="5">
    <source>
        <dbReference type="ARBA" id="ARBA00022801"/>
    </source>
</evidence>
<dbReference type="Gene3D" id="1.20.58.1480">
    <property type="match status" value="1"/>
</dbReference>
<dbReference type="CDD" id="cd19500">
    <property type="entry name" value="RecA-like_Lon"/>
    <property type="match status" value="1"/>
</dbReference>
<evidence type="ECO:0000256" key="8">
    <source>
        <dbReference type="ARBA" id="ARBA00023016"/>
    </source>
</evidence>
<evidence type="ECO:0000256" key="3">
    <source>
        <dbReference type="ARBA" id="ARBA00022670"/>
    </source>
</evidence>
<dbReference type="InterPro" id="IPR004815">
    <property type="entry name" value="Lon_bac/euk-typ"/>
</dbReference>
<feature type="domain" description="Lon N-terminal" evidence="21">
    <location>
        <begin position="11"/>
        <end position="207"/>
    </location>
</feature>
<dbReference type="InterPro" id="IPR008269">
    <property type="entry name" value="Lon_proteolytic"/>
</dbReference>
<evidence type="ECO:0000256" key="7">
    <source>
        <dbReference type="ARBA" id="ARBA00022840"/>
    </source>
</evidence>
<dbReference type="InterPro" id="IPR003593">
    <property type="entry name" value="AAA+_ATPase"/>
</dbReference>
<dbReference type="SMART" id="SM00464">
    <property type="entry name" value="LON"/>
    <property type="match status" value="1"/>
</dbReference>
<sequence>MITKTEQLLILPVISLRGMTVLPGMVIHFDLNREKSVQALEYAMMKSGRIFLVTQKDPGVDVPEEEDLYRVGTISAVKQITRLPNKIVRVLVEGIGRGILHETNKENTKFLEGYLEQVSDEWPKEDEMEQEAMLRQLREYFAAFAAHYPKLDKNAVQRYAQIHSIGKLIDQITMNLPVGYEKKQEILEMISIKERYEILCTHLLNEIEIARVREDLAGRMRERVDKNQKEYLLREQLRYIREELGEEGSFSDADQFEEALKALEASDEVKEKIKKEITRFRNVMGSSSESAVERAYIETLLELPWDHASKDNESMKRAKNILEKDHYGLSQVKERILEFLAVRCLTKKGESPIICLVGPPGTGKTSIAKSVARALSKKYVRICLGGVRDEAEIRGHRKTYVGAMPGRIAAGLKQAGVKNPLMLLDEIDKVSNDYKGDTFSALLEVLDGEQNVRFRDHYVEIPLDLSEVLFIATANTTQTIPRPLLDRMEVIEVNSYTENEKFHIAKDHLLGKQMEKNGITKQMMTIQDGALKNIITYYTKEAGVRELERKIGDICRKSAKEILEAREADEKQESVRVRVTASNLDKYLGKRKYSLDKANKEPQVGIVRGLAWTSVGGDTLQTEVNMMPGKGDIELTGQMGDVMKESAIIGMSYVRSIGEKYHISPEVFKENDFHIHIPEGAVPKDGPSAGVTMATALFSAITGKMVRSDIAMTGEVTLRGRVLAIGGLKEKILAAKMAGLKEVLVPADNRKDIEEISEEIKEGLIITYVKDMKEVLKHALL</sequence>
<keyword evidence="23" id="KW-1185">Reference proteome</keyword>
<feature type="active site" evidence="14 16">
    <location>
        <position position="731"/>
    </location>
</feature>
<dbReference type="SUPFAM" id="SSF52540">
    <property type="entry name" value="P-loop containing nucleoside triphosphate hydrolases"/>
    <property type="match status" value="1"/>
</dbReference>
<dbReference type="Gene3D" id="2.30.130.40">
    <property type="entry name" value="LON domain-like"/>
    <property type="match status" value="1"/>
</dbReference>
<evidence type="ECO:0000256" key="4">
    <source>
        <dbReference type="ARBA" id="ARBA00022741"/>
    </source>
</evidence>
<dbReference type="PROSITE" id="PS01046">
    <property type="entry name" value="LON_SER"/>
    <property type="match status" value="1"/>
</dbReference>
<evidence type="ECO:0000256" key="1">
    <source>
        <dbReference type="ARBA" id="ARBA00004496"/>
    </source>
</evidence>
<evidence type="ECO:0000256" key="18">
    <source>
        <dbReference type="PROSITE-ProRule" id="PRU01122"/>
    </source>
</evidence>
<evidence type="ECO:0000256" key="16">
    <source>
        <dbReference type="PIRSR" id="PIRSR001174-1"/>
    </source>
</evidence>
<proteinExistence type="evidence at transcript level"/>
<dbReference type="FunFam" id="3.40.50.300:FF:000021">
    <property type="entry name" value="Lon protease homolog"/>
    <property type="match status" value="1"/>
</dbReference>
<keyword evidence="2 14" id="KW-0963">Cytoplasm</keyword>
<dbReference type="Proteomes" id="UP000280696">
    <property type="component" value="Unassembled WGS sequence"/>
</dbReference>
<comment type="function">
    <text evidence="10 14">ATP-dependent serine protease that mediates the selective degradation of mutant and abnormal proteins as well as certain short-lived regulatory proteins. Required for cellular homeostasis and for survival from DNA damage and developmental changes induced by stress. Degrades polypeptides processively to yield small peptide fragments that are 5 to 10 amino acids long. Binds to DNA in a double-stranded, site-specific manner.</text>
</comment>
<dbReference type="InterPro" id="IPR027065">
    <property type="entry name" value="Lon_Prtase"/>
</dbReference>
<comment type="catalytic activity">
    <reaction evidence="9 14 15 18">
        <text>Hydrolysis of proteins in presence of ATP.</text>
        <dbReference type="EC" id="3.4.21.53"/>
    </reaction>
</comment>
<dbReference type="InterPro" id="IPR027417">
    <property type="entry name" value="P-loop_NTPase"/>
</dbReference>
<dbReference type="PROSITE" id="PS51786">
    <property type="entry name" value="LON_PROTEOLYTIC"/>
    <property type="match status" value="1"/>
</dbReference>
<evidence type="ECO:0000313" key="22">
    <source>
        <dbReference type="EMBL" id="RKI89955.1"/>
    </source>
</evidence>
<dbReference type="GO" id="GO:0004176">
    <property type="term" value="F:ATP-dependent peptidase activity"/>
    <property type="evidence" value="ECO:0007669"/>
    <property type="project" value="UniProtKB-UniRule"/>
</dbReference>
<dbReference type="Pfam" id="PF22667">
    <property type="entry name" value="Lon_lid"/>
    <property type="match status" value="1"/>
</dbReference>
<dbReference type="Gene3D" id="3.30.230.10">
    <property type="match status" value="1"/>
</dbReference>
<name>A0A3A9AUC1_9FIRM</name>
<dbReference type="EC" id="3.4.21.53" evidence="11 14"/>
<dbReference type="Gene3D" id="1.20.5.5270">
    <property type="match status" value="1"/>
</dbReference>
<accession>A0A3A9AUC1</accession>
<evidence type="ECO:0000256" key="19">
    <source>
        <dbReference type="RuleBase" id="RU000591"/>
    </source>
</evidence>
<organism evidence="22 23">
    <name type="scientific">Parablautia intestinalis</name>
    <dbReference type="NCBI Taxonomy" id="2320100"/>
    <lineage>
        <taxon>Bacteria</taxon>
        <taxon>Bacillati</taxon>
        <taxon>Bacillota</taxon>
        <taxon>Clostridia</taxon>
        <taxon>Lachnospirales</taxon>
        <taxon>Lachnospiraceae</taxon>
        <taxon>Parablautia</taxon>
    </lineage>
</organism>
<comment type="subcellular location">
    <subcellularLocation>
        <location evidence="1 14 15">Cytoplasm</location>
    </subcellularLocation>
</comment>
<evidence type="ECO:0000313" key="23">
    <source>
        <dbReference type="Proteomes" id="UP000280696"/>
    </source>
</evidence>
<dbReference type="EMBL" id="RAYQ01000018">
    <property type="protein sequence ID" value="RKI89955.1"/>
    <property type="molecule type" value="Genomic_DNA"/>
</dbReference>
<dbReference type="SUPFAM" id="SSF88697">
    <property type="entry name" value="PUA domain-like"/>
    <property type="match status" value="1"/>
</dbReference>
<dbReference type="SUPFAM" id="SSF54211">
    <property type="entry name" value="Ribosomal protein S5 domain 2-like"/>
    <property type="match status" value="1"/>
</dbReference>
<comment type="caution">
    <text evidence="22">The sequence shown here is derived from an EMBL/GenBank/DDBJ whole genome shotgun (WGS) entry which is preliminary data.</text>
</comment>
<dbReference type="GO" id="GO:0005737">
    <property type="term" value="C:cytoplasm"/>
    <property type="evidence" value="ECO:0007669"/>
    <property type="project" value="UniProtKB-SubCell"/>
</dbReference>
<dbReference type="GO" id="GO:0004252">
    <property type="term" value="F:serine-type endopeptidase activity"/>
    <property type="evidence" value="ECO:0007669"/>
    <property type="project" value="UniProtKB-UniRule"/>
</dbReference>
<dbReference type="GO" id="GO:0043565">
    <property type="term" value="F:sequence-specific DNA binding"/>
    <property type="evidence" value="ECO:0007669"/>
    <property type="project" value="UniProtKB-UniRule"/>
</dbReference>
<dbReference type="Gene3D" id="3.40.50.300">
    <property type="entry name" value="P-loop containing nucleotide triphosphate hydrolases"/>
    <property type="match status" value="1"/>
</dbReference>
<evidence type="ECO:0000256" key="17">
    <source>
        <dbReference type="PIRSR" id="PIRSR001174-2"/>
    </source>
</evidence>
<dbReference type="InterPro" id="IPR015947">
    <property type="entry name" value="PUA-like_sf"/>
</dbReference>